<dbReference type="PANTHER" id="PTHR12358">
    <property type="entry name" value="SPHINGOSINE KINASE"/>
    <property type="match status" value="1"/>
</dbReference>
<reference evidence="6 7" key="1">
    <citation type="submission" date="2011-09" db="EMBL/GenBank/DDBJ databases">
        <title>The draft genome of Treponema saccharophilum DSM 2985.</title>
        <authorList>
            <consortium name="US DOE Joint Genome Institute (JGI-PGF)"/>
            <person name="Lucas S."/>
            <person name="Copeland A."/>
            <person name="Lapidus A."/>
            <person name="Glavina del Rio T."/>
            <person name="Dalin E."/>
            <person name="Tice H."/>
            <person name="Bruce D."/>
            <person name="Goodwin L."/>
            <person name="Pitluck S."/>
            <person name="Peters L."/>
            <person name="Kyrpides N."/>
            <person name="Mavromatis K."/>
            <person name="Ivanova N."/>
            <person name="Markowitz V."/>
            <person name="Cheng J.-F."/>
            <person name="Hugenholtz P."/>
            <person name="Woyke T."/>
            <person name="Wu D."/>
            <person name="Gronow S."/>
            <person name="Wellnitz S."/>
            <person name="Brambilla E."/>
            <person name="Klenk H.-P."/>
            <person name="Eisen J.A."/>
        </authorList>
    </citation>
    <scope>NUCLEOTIDE SEQUENCE [LARGE SCALE GENOMIC DNA]</scope>
    <source>
        <strain evidence="6 7">DSM 2985</strain>
    </source>
</reference>
<sequence>MYHFIVNIHGGSGKAFVQWNKIRAMLKERGVEYVTHVPQRPGHASKIAARIAGEGDGDVNLVILGGDGTINEVLNGIPQDKLFRFRLGLIPTGSGNDFSRGLGLPRHNPRKALDIVLSSDGSRRIDLGVVESDDPGARFPRRLFGISAGFGLDALVGTSINKSKIKVVLNRLRMGKLSYALLTIKSLFSLKTHDVSVSFDGGDPIEFRRVIFCAAMNFRAEGGGVPMAPDARGDDGKLSVCLVSGVPKFLTFFMFPVLLLGKQRIFKSFYLRDFESMRLVSSTPAIVATDGESFGFVRNVRYTVIKGAVRVLI</sequence>
<dbReference type="SUPFAM" id="SSF111331">
    <property type="entry name" value="NAD kinase/diacylglycerol kinase-like"/>
    <property type="match status" value="1"/>
</dbReference>
<keyword evidence="3 6" id="KW-0418">Kinase</keyword>
<dbReference type="InterPro" id="IPR050187">
    <property type="entry name" value="Lipid_Phosphate_FormReg"/>
</dbReference>
<keyword evidence="2" id="KW-0547">Nucleotide-binding</keyword>
<gene>
    <name evidence="6" type="ORF">TresaDRAFT_1184</name>
</gene>
<dbReference type="Gene3D" id="2.60.200.40">
    <property type="match status" value="1"/>
</dbReference>
<dbReference type="AlphaFoldDB" id="H7ELN4"/>
<dbReference type="Proteomes" id="UP000003571">
    <property type="component" value="Unassembled WGS sequence"/>
</dbReference>
<dbReference type="eggNOG" id="COG1597">
    <property type="taxonomic scope" value="Bacteria"/>
</dbReference>
<evidence type="ECO:0000256" key="2">
    <source>
        <dbReference type="ARBA" id="ARBA00022741"/>
    </source>
</evidence>
<feature type="domain" description="DAGKc" evidence="5">
    <location>
        <begin position="1"/>
        <end position="134"/>
    </location>
</feature>
<dbReference type="OrthoDB" id="9786026at2"/>
<keyword evidence="7" id="KW-1185">Reference proteome</keyword>
<organism evidence="6 7">
    <name type="scientific">Treponema saccharophilum DSM 2985</name>
    <dbReference type="NCBI Taxonomy" id="907348"/>
    <lineage>
        <taxon>Bacteria</taxon>
        <taxon>Pseudomonadati</taxon>
        <taxon>Spirochaetota</taxon>
        <taxon>Spirochaetia</taxon>
        <taxon>Spirochaetales</taxon>
        <taxon>Treponemataceae</taxon>
        <taxon>Treponema</taxon>
    </lineage>
</organism>
<name>H7ELN4_9SPIR</name>
<dbReference type="InterPro" id="IPR001206">
    <property type="entry name" value="Diacylglycerol_kinase_cat_dom"/>
</dbReference>
<keyword evidence="1" id="KW-0808">Transferase</keyword>
<dbReference type="PANTHER" id="PTHR12358:SF54">
    <property type="entry name" value="SPHINGOSINE KINASE RELATED PROTEIN"/>
    <property type="match status" value="1"/>
</dbReference>
<dbReference type="InterPro" id="IPR045540">
    <property type="entry name" value="YegS/DAGK_C"/>
</dbReference>
<dbReference type="SMART" id="SM00046">
    <property type="entry name" value="DAGKc"/>
    <property type="match status" value="1"/>
</dbReference>
<evidence type="ECO:0000256" key="1">
    <source>
        <dbReference type="ARBA" id="ARBA00022679"/>
    </source>
</evidence>
<dbReference type="Pfam" id="PF19279">
    <property type="entry name" value="YegS_C"/>
    <property type="match status" value="1"/>
</dbReference>
<dbReference type="RefSeq" id="WP_002704904.1">
    <property type="nucleotide sequence ID" value="NZ_AGRW01000049.1"/>
</dbReference>
<dbReference type="Gene3D" id="3.40.50.10330">
    <property type="entry name" value="Probable inorganic polyphosphate/atp-NAD kinase, domain 1"/>
    <property type="match status" value="1"/>
</dbReference>
<evidence type="ECO:0000313" key="7">
    <source>
        <dbReference type="Proteomes" id="UP000003571"/>
    </source>
</evidence>
<evidence type="ECO:0000313" key="6">
    <source>
        <dbReference type="EMBL" id="EIC01575.1"/>
    </source>
</evidence>
<proteinExistence type="predicted"/>
<comment type="caution">
    <text evidence="6">The sequence shown here is derived from an EMBL/GenBank/DDBJ whole genome shotgun (WGS) entry which is preliminary data.</text>
</comment>
<dbReference type="EMBL" id="AGRW01000049">
    <property type="protein sequence ID" value="EIC01575.1"/>
    <property type="molecule type" value="Genomic_DNA"/>
</dbReference>
<dbReference type="InterPro" id="IPR017438">
    <property type="entry name" value="ATP-NAD_kinase_N"/>
</dbReference>
<dbReference type="InterPro" id="IPR016064">
    <property type="entry name" value="NAD/diacylglycerol_kinase_sf"/>
</dbReference>
<evidence type="ECO:0000256" key="4">
    <source>
        <dbReference type="ARBA" id="ARBA00022840"/>
    </source>
</evidence>
<evidence type="ECO:0000256" key="3">
    <source>
        <dbReference type="ARBA" id="ARBA00022777"/>
    </source>
</evidence>
<keyword evidence="4" id="KW-0067">ATP-binding</keyword>
<dbReference type="PATRIC" id="fig|907348.3.peg.1827"/>
<dbReference type="GO" id="GO:0005524">
    <property type="term" value="F:ATP binding"/>
    <property type="evidence" value="ECO:0007669"/>
    <property type="project" value="UniProtKB-KW"/>
</dbReference>
<accession>H7ELN4</accession>
<dbReference type="STRING" id="907348.TresaDRAFT_1184"/>
<dbReference type="GO" id="GO:0016301">
    <property type="term" value="F:kinase activity"/>
    <property type="evidence" value="ECO:0007669"/>
    <property type="project" value="UniProtKB-KW"/>
</dbReference>
<dbReference type="PROSITE" id="PS50146">
    <property type="entry name" value="DAGK"/>
    <property type="match status" value="1"/>
</dbReference>
<protein>
    <submittedName>
        <fullName evidence="6">Diacylglycerol kinase catalytic region</fullName>
    </submittedName>
</protein>
<evidence type="ECO:0000259" key="5">
    <source>
        <dbReference type="PROSITE" id="PS50146"/>
    </source>
</evidence>
<dbReference type="Pfam" id="PF00781">
    <property type="entry name" value="DAGK_cat"/>
    <property type="match status" value="1"/>
</dbReference>